<dbReference type="GO" id="GO:0020037">
    <property type="term" value="F:heme binding"/>
    <property type="evidence" value="ECO:0007669"/>
    <property type="project" value="TreeGrafter"/>
</dbReference>
<keyword evidence="7" id="KW-0106">Calcium</keyword>
<dbReference type="Gene3D" id="1.20.140.10">
    <property type="entry name" value="Butyryl-CoA Dehydrogenase, subunit A, domain 3"/>
    <property type="match status" value="1"/>
</dbReference>
<keyword evidence="5" id="KW-0479">Metal-binding</keyword>
<evidence type="ECO:0000256" key="10">
    <source>
        <dbReference type="ARBA" id="ARBA00049131"/>
    </source>
</evidence>
<keyword evidence="12" id="KW-1185">Reference proteome</keyword>
<sequence length="527" mass="59216">MKKTVYAIAFLLAVVLGAAMFALFANIGEKKAQERAYPLMLNKVSDENPDYAEWGKNFPSQLGSFLEMATSTNTPTEFGGSLPYSKIIRYPQIQTLWGGYAFAVDFNEERSHFYTQIDQMETMRTNKEYLNTHGLPAFKGQPGACMNCHTGWLTWLINKKGWDFVNEKPYFEVIDVVKQEKGDGPHGSHMGSTCADCHNPDDMSLRITRPAYINAMVARGYESNPKQGIKANRQEMRSHVCQQCHVEYYFQGKGNTLTFPWNEWKKGEIFRIEMLDEYYDKARENGTFAQDWLHKDTKAQMLKVQHPETELSSSGIHARSGVGCADCHMPYKREGAVKVTDHFIKSPLENINASCKTCHMQSEDDLKLRVQTIQRATASSLREAENAVVALIADIKTAREKLAALPEFASITDAKERDAAISKVLKDALENHRKASMRWDFIFSENSTGFHSPQEAARVLAQSIDLARSGQSLVQNAIAAYGINFPITIKATMPEAPAQIELHHAPVNSLPPKIATDADIEVQKVNF</sequence>
<proteinExistence type="inferred from homology"/>
<evidence type="ECO:0000256" key="4">
    <source>
        <dbReference type="ARBA" id="ARBA00022617"/>
    </source>
</evidence>
<keyword evidence="9" id="KW-0408">Iron</keyword>
<evidence type="ECO:0000256" key="6">
    <source>
        <dbReference type="ARBA" id="ARBA00022729"/>
    </source>
</evidence>
<dbReference type="GO" id="GO:0042279">
    <property type="term" value="F:nitrite reductase (cytochrome, ammonia-forming) activity"/>
    <property type="evidence" value="ECO:0007669"/>
    <property type="project" value="UniProtKB-EC"/>
</dbReference>
<evidence type="ECO:0000313" key="11">
    <source>
        <dbReference type="EMBL" id="CZE48590.1"/>
    </source>
</evidence>
<evidence type="ECO:0000256" key="2">
    <source>
        <dbReference type="ARBA" id="ARBA00009288"/>
    </source>
</evidence>
<evidence type="ECO:0000256" key="7">
    <source>
        <dbReference type="ARBA" id="ARBA00022837"/>
    </source>
</evidence>
<dbReference type="InterPro" id="IPR003321">
    <property type="entry name" value="Cyt_c552"/>
</dbReference>
<dbReference type="GO" id="GO:0046872">
    <property type="term" value="F:metal ion binding"/>
    <property type="evidence" value="ECO:0007669"/>
    <property type="project" value="UniProtKB-KW"/>
</dbReference>
<protein>
    <recommendedName>
        <fullName evidence="3">nitrite reductase (cytochrome; ammonia-forming)</fullName>
        <ecNumber evidence="3">1.7.2.2</ecNumber>
    </recommendedName>
</protein>
<dbReference type="AlphaFoldDB" id="A0A128EIA9"/>
<evidence type="ECO:0000313" key="12">
    <source>
        <dbReference type="Proteomes" id="UP000069632"/>
    </source>
</evidence>
<keyword evidence="4" id="KW-0349">Heme</keyword>
<dbReference type="EMBL" id="FIZP01000009">
    <property type="protein sequence ID" value="CZE48590.1"/>
    <property type="molecule type" value="Genomic_DNA"/>
</dbReference>
<keyword evidence="6" id="KW-0732">Signal</keyword>
<dbReference type="OrthoDB" id="9780421at2"/>
<gene>
    <name evidence="11" type="primary">nrfA</name>
    <name evidence="11" type="ORF">ERS672216_01488</name>
</gene>
<dbReference type="RefSeq" id="WP_075540406.1">
    <property type="nucleotide sequence ID" value="NZ_CP053844.1"/>
</dbReference>
<dbReference type="SUPFAM" id="SSF48695">
    <property type="entry name" value="Multiheme cytochromes"/>
    <property type="match status" value="1"/>
</dbReference>
<reference evidence="11 12" key="1">
    <citation type="submission" date="2016-02" db="EMBL/GenBank/DDBJ databases">
        <authorList>
            <consortium name="Pathogen Informatics"/>
        </authorList>
    </citation>
    <scope>NUCLEOTIDE SEQUENCE [LARGE SCALE GENOMIC DNA]</scope>
    <source>
        <strain evidence="11 12">RC20</strain>
    </source>
</reference>
<evidence type="ECO:0000256" key="3">
    <source>
        <dbReference type="ARBA" id="ARBA00011887"/>
    </source>
</evidence>
<dbReference type="PIRSF" id="PIRSF000243">
    <property type="entry name" value="Cyt_c552"/>
    <property type="match status" value="1"/>
</dbReference>
<dbReference type="InterPro" id="IPR036280">
    <property type="entry name" value="Multihaem_cyt_sf"/>
</dbReference>
<dbReference type="Gene3D" id="1.10.1130.10">
    <property type="entry name" value="Flavocytochrome C3, Chain A"/>
    <property type="match status" value="1"/>
</dbReference>
<keyword evidence="8 11" id="KW-0560">Oxidoreductase</keyword>
<organism evidence="11 12">
    <name type="scientific">Campylobacter geochelonis</name>
    <dbReference type="NCBI Taxonomy" id="1780362"/>
    <lineage>
        <taxon>Bacteria</taxon>
        <taxon>Pseudomonadati</taxon>
        <taxon>Campylobacterota</taxon>
        <taxon>Epsilonproteobacteria</taxon>
        <taxon>Campylobacterales</taxon>
        <taxon>Campylobacteraceae</taxon>
        <taxon>Campylobacter</taxon>
    </lineage>
</organism>
<evidence type="ECO:0000256" key="8">
    <source>
        <dbReference type="ARBA" id="ARBA00023002"/>
    </source>
</evidence>
<comment type="similarity">
    <text evidence="2">Belongs to the cytochrome c-552 family.</text>
</comment>
<evidence type="ECO:0000256" key="1">
    <source>
        <dbReference type="ARBA" id="ARBA00004196"/>
    </source>
</evidence>
<dbReference type="EC" id="1.7.2.2" evidence="3"/>
<name>A0A128EIA9_9BACT</name>
<evidence type="ECO:0000256" key="5">
    <source>
        <dbReference type="ARBA" id="ARBA00022723"/>
    </source>
</evidence>
<dbReference type="GO" id="GO:0030288">
    <property type="term" value="C:outer membrane-bounded periplasmic space"/>
    <property type="evidence" value="ECO:0007669"/>
    <property type="project" value="TreeGrafter"/>
</dbReference>
<dbReference type="PANTHER" id="PTHR30633:SF0">
    <property type="entry name" value="CYTOCHROME C-552"/>
    <property type="match status" value="1"/>
</dbReference>
<dbReference type="Pfam" id="PF02335">
    <property type="entry name" value="Cytochrom_C552"/>
    <property type="match status" value="1"/>
</dbReference>
<dbReference type="PANTHER" id="PTHR30633">
    <property type="entry name" value="CYTOCHROME C-552 RESPIRATORY NITRITE REDUCTASE"/>
    <property type="match status" value="1"/>
</dbReference>
<accession>A0A128EIA9</accession>
<dbReference type="CDD" id="cd00548">
    <property type="entry name" value="NrfA-like"/>
    <property type="match status" value="1"/>
</dbReference>
<comment type="catalytic activity">
    <reaction evidence="10">
        <text>6 Fe(III)-[cytochrome c] + NH4(+) + 2 H2O = 6 Fe(II)-[cytochrome c] + nitrite + 8 H(+)</text>
        <dbReference type="Rhea" id="RHEA:13089"/>
        <dbReference type="Rhea" id="RHEA-COMP:10350"/>
        <dbReference type="Rhea" id="RHEA-COMP:14399"/>
        <dbReference type="ChEBI" id="CHEBI:15377"/>
        <dbReference type="ChEBI" id="CHEBI:15378"/>
        <dbReference type="ChEBI" id="CHEBI:16301"/>
        <dbReference type="ChEBI" id="CHEBI:28938"/>
        <dbReference type="ChEBI" id="CHEBI:29033"/>
        <dbReference type="ChEBI" id="CHEBI:29034"/>
        <dbReference type="EC" id="1.7.2.2"/>
    </reaction>
</comment>
<dbReference type="GO" id="GO:0019645">
    <property type="term" value="P:anaerobic electron transport chain"/>
    <property type="evidence" value="ECO:0007669"/>
    <property type="project" value="TreeGrafter"/>
</dbReference>
<dbReference type="Proteomes" id="UP000069632">
    <property type="component" value="Unassembled WGS sequence"/>
</dbReference>
<evidence type="ECO:0000256" key="9">
    <source>
        <dbReference type="ARBA" id="ARBA00023004"/>
    </source>
</evidence>
<comment type="subcellular location">
    <subcellularLocation>
        <location evidence="1">Cell envelope</location>
    </subcellularLocation>
</comment>